<gene>
    <name evidence="3" type="ORF">HXM93_08575</name>
</gene>
<reference evidence="3" key="1">
    <citation type="submission" date="2020-04" db="EMBL/GenBank/DDBJ databases">
        <title>Deep metagenomics examines the oral microbiome during advanced dental caries in children, revealing novel taxa and co-occurrences with host molecules.</title>
        <authorList>
            <person name="Baker J.L."/>
            <person name="Morton J.T."/>
            <person name="Dinis M."/>
            <person name="Alvarez R."/>
            <person name="Tran N.C."/>
            <person name="Knight R."/>
            <person name="Edlund A."/>
        </authorList>
    </citation>
    <scope>NUCLEOTIDE SEQUENCE</scope>
    <source>
        <strain evidence="3">JCVI_24_bin.2</strain>
    </source>
</reference>
<feature type="transmembrane region" description="Helical" evidence="1">
    <location>
        <begin position="34"/>
        <end position="58"/>
    </location>
</feature>
<dbReference type="Proteomes" id="UP000709351">
    <property type="component" value="Unassembled WGS sequence"/>
</dbReference>
<sequence length="109" mass="12281">KQNLLLLLFLTRTIPVFPFNLQNYAYGITDIPFSLYFLSSFLFMIPGTAMYTVAFAGLTEKKNPMLYFGISLGILVLLLLASFLFKKKNAVEKDGVKESSVNDIKENSI</sequence>
<comment type="caution">
    <text evidence="3">The sequence shown here is derived from an EMBL/GenBank/DDBJ whole genome shotgun (WGS) entry which is preliminary data.</text>
</comment>
<evidence type="ECO:0000313" key="3">
    <source>
        <dbReference type="EMBL" id="MBF1284563.1"/>
    </source>
</evidence>
<organism evidence="3 4">
    <name type="scientific">Oribacterium parvum</name>
    <dbReference type="NCBI Taxonomy" id="1501329"/>
    <lineage>
        <taxon>Bacteria</taxon>
        <taxon>Bacillati</taxon>
        <taxon>Bacillota</taxon>
        <taxon>Clostridia</taxon>
        <taxon>Lachnospirales</taxon>
        <taxon>Lachnospiraceae</taxon>
        <taxon>Oribacterium</taxon>
    </lineage>
</organism>
<dbReference type="InterPro" id="IPR032816">
    <property type="entry name" value="VTT_dom"/>
</dbReference>
<dbReference type="Pfam" id="PF09335">
    <property type="entry name" value="VTT_dom"/>
    <property type="match status" value="1"/>
</dbReference>
<dbReference type="InterPro" id="IPR053240">
    <property type="entry name" value="VTT_domain"/>
</dbReference>
<dbReference type="EMBL" id="JABZRD010000582">
    <property type="protein sequence ID" value="MBF1284563.1"/>
    <property type="molecule type" value="Genomic_DNA"/>
</dbReference>
<protein>
    <submittedName>
        <fullName evidence="3">TVP38/TMEM64 family protein</fullName>
    </submittedName>
</protein>
<keyword evidence="1" id="KW-1133">Transmembrane helix</keyword>
<feature type="domain" description="VTT" evidence="2">
    <location>
        <begin position="5"/>
        <end position="55"/>
    </location>
</feature>
<feature type="non-terminal residue" evidence="3">
    <location>
        <position position="1"/>
    </location>
</feature>
<dbReference type="AlphaFoldDB" id="A0A930DTJ7"/>
<keyword evidence="1" id="KW-0812">Transmembrane</keyword>
<proteinExistence type="predicted"/>
<feature type="transmembrane region" description="Helical" evidence="1">
    <location>
        <begin position="65"/>
        <end position="85"/>
    </location>
</feature>
<name>A0A930DTJ7_9FIRM</name>
<evidence type="ECO:0000313" key="4">
    <source>
        <dbReference type="Proteomes" id="UP000709351"/>
    </source>
</evidence>
<evidence type="ECO:0000256" key="1">
    <source>
        <dbReference type="SAM" id="Phobius"/>
    </source>
</evidence>
<dbReference type="PANTHER" id="PTHR46826:SF1">
    <property type="entry name" value="TVP38_TMEM64 FAMILY MEMBRANE PROTEIN YDJX"/>
    <property type="match status" value="1"/>
</dbReference>
<evidence type="ECO:0000259" key="2">
    <source>
        <dbReference type="Pfam" id="PF09335"/>
    </source>
</evidence>
<dbReference type="PANTHER" id="PTHR46826">
    <property type="match status" value="1"/>
</dbReference>
<accession>A0A930DTJ7</accession>
<keyword evidence="1" id="KW-0472">Membrane</keyword>